<dbReference type="InterPro" id="IPR015797">
    <property type="entry name" value="NUDIX_hydrolase-like_dom_sf"/>
</dbReference>
<dbReference type="GO" id="GO:0006167">
    <property type="term" value="P:AMP biosynthetic process"/>
    <property type="evidence" value="ECO:0007669"/>
    <property type="project" value="TreeGrafter"/>
</dbReference>
<dbReference type="SUPFAM" id="SSF55811">
    <property type="entry name" value="Nudix"/>
    <property type="match status" value="1"/>
</dbReference>
<comment type="caution">
    <text evidence="3">The sequence shown here is derived from an EMBL/GenBank/DDBJ whole genome shotgun (WGS) entry which is preliminary data.</text>
</comment>
<dbReference type="PANTHER" id="PTHR21340">
    <property type="entry name" value="DIADENOSINE 5,5-P1,P4-TETRAPHOSPHATE PYROPHOSPHOHYDROLASE MUTT"/>
    <property type="match status" value="1"/>
</dbReference>
<dbReference type="SUPFAM" id="SSF53254">
    <property type="entry name" value="Phosphoglycerate mutase-like"/>
    <property type="match status" value="1"/>
</dbReference>
<evidence type="ECO:0000256" key="1">
    <source>
        <dbReference type="ARBA" id="ARBA00022801"/>
    </source>
</evidence>
<sequence>MGGTIVQAAGGAVWRHANGTTEVAVVHRPRHRDWSLPKGKAIRGEHPLDTARREVREETGIHPVLGPRLPTQRYRSAAGDKVVRFWAMSGQDGDFTPTTEVDEAIWLPVPEARARLTHRRDIAVLDALAGATTVDAVVLLVRHAGTTGRRGAATPALDGPGQRQAQALRRLLPGFGPSRLLCADDRRRATLAPLATRLRLPVAYGQNLREACGRHRPTDDPHLIRDLAADAGTTVVAAPGWVVRDVLTALAGQDAVAVLPVRPRKGSVWALFFHRARLIGADYYSIKG</sequence>
<dbReference type="Pfam" id="PF00293">
    <property type="entry name" value="NUDIX"/>
    <property type="match status" value="1"/>
</dbReference>
<dbReference type="PANTHER" id="PTHR21340:SF0">
    <property type="entry name" value="BIS(5'-NUCLEOSYL)-TETRAPHOSPHATASE [ASYMMETRICAL]"/>
    <property type="match status" value="1"/>
</dbReference>
<accession>A0A919WAS7</accession>
<gene>
    <name evidence="3" type="primary">mutT1</name>
    <name evidence="3" type="ORF">Ato02nite_085480</name>
</gene>
<feature type="domain" description="Nudix hydrolase" evidence="2">
    <location>
        <begin position="4"/>
        <end position="130"/>
    </location>
</feature>
<dbReference type="EMBL" id="BOQN01000128">
    <property type="protein sequence ID" value="GIM96755.1"/>
    <property type="molecule type" value="Genomic_DNA"/>
</dbReference>
<dbReference type="CDD" id="cd03673">
    <property type="entry name" value="NUDIX_Ap6A_hydrolase"/>
    <property type="match status" value="1"/>
</dbReference>
<dbReference type="InterPro" id="IPR000086">
    <property type="entry name" value="NUDIX_hydrolase_dom"/>
</dbReference>
<dbReference type="GO" id="GO:0004081">
    <property type="term" value="F:bis(5'-nucleosyl)-tetraphosphatase (asymmetrical) activity"/>
    <property type="evidence" value="ECO:0007669"/>
    <property type="project" value="TreeGrafter"/>
</dbReference>
<dbReference type="Proteomes" id="UP000677082">
    <property type="component" value="Unassembled WGS sequence"/>
</dbReference>
<dbReference type="Gene3D" id="3.90.79.10">
    <property type="entry name" value="Nucleoside Triphosphate Pyrophosphohydrolase"/>
    <property type="match status" value="1"/>
</dbReference>
<reference evidence="3 4" key="1">
    <citation type="submission" date="2021-03" db="EMBL/GenBank/DDBJ databases">
        <title>Whole genome shotgun sequence of Actinoplanes toevensis NBRC 105298.</title>
        <authorList>
            <person name="Komaki H."/>
            <person name="Tamura T."/>
        </authorList>
    </citation>
    <scope>NUCLEOTIDE SEQUENCE [LARGE SCALE GENOMIC DNA]</scope>
    <source>
        <strain evidence="3 4">NBRC 105298</strain>
    </source>
</reference>
<dbReference type="PROSITE" id="PS51462">
    <property type="entry name" value="NUDIX"/>
    <property type="match status" value="1"/>
</dbReference>
<keyword evidence="4" id="KW-1185">Reference proteome</keyword>
<dbReference type="InterPro" id="IPR020084">
    <property type="entry name" value="NUDIX_hydrolase_CS"/>
</dbReference>
<dbReference type="InterPro" id="IPR029033">
    <property type="entry name" value="His_PPase_superfam"/>
</dbReference>
<dbReference type="AlphaFoldDB" id="A0A919WAS7"/>
<dbReference type="RefSeq" id="WP_213012429.1">
    <property type="nucleotide sequence ID" value="NZ_BOQN01000128.1"/>
</dbReference>
<dbReference type="GO" id="GO:0006754">
    <property type="term" value="P:ATP biosynthetic process"/>
    <property type="evidence" value="ECO:0007669"/>
    <property type="project" value="TreeGrafter"/>
</dbReference>
<proteinExistence type="predicted"/>
<evidence type="ECO:0000313" key="3">
    <source>
        <dbReference type="EMBL" id="GIM96755.1"/>
    </source>
</evidence>
<evidence type="ECO:0000259" key="2">
    <source>
        <dbReference type="PROSITE" id="PS51462"/>
    </source>
</evidence>
<dbReference type="InterPro" id="IPR051325">
    <property type="entry name" value="Nudix_hydrolase_domain"/>
</dbReference>
<protein>
    <submittedName>
        <fullName evidence="3">8-oxo-dGTP diphosphatase 1</fullName>
    </submittedName>
</protein>
<organism evidence="3 4">
    <name type="scientific">Paractinoplanes toevensis</name>
    <dbReference type="NCBI Taxonomy" id="571911"/>
    <lineage>
        <taxon>Bacteria</taxon>
        <taxon>Bacillati</taxon>
        <taxon>Actinomycetota</taxon>
        <taxon>Actinomycetes</taxon>
        <taxon>Micromonosporales</taxon>
        <taxon>Micromonosporaceae</taxon>
        <taxon>Paractinoplanes</taxon>
    </lineage>
</organism>
<name>A0A919WAS7_9ACTN</name>
<evidence type="ECO:0000313" key="4">
    <source>
        <dbReference type="Proteomes" id="UP000677082"/>
    </source>
</evidence>
<dbReference type="Pfam" id="PF00300">
    <property type="entry name" value="His_Phos_1"/>
    <property type="match status" value="1"/>
</dbReference>
<dbReference type="PROSITE" id="PS00893">
    <property type="entry name" value="NUDIX_BOX"/>
    <property type="match status" value="1"/>
</dbReference>
<dbReference type="InterPro" id="IPR013078">
    <property type="entry name" value="His_Pase_superF_clade-1"/>
</dbReference>
<keyword evidence="1" id="KW-0378">Hydrolase</keyword>
<dbReference type="Gene3D" id="3.40.50.1240">
    <property type="entry name" value="Phosphoglycerate mutase-like"/>
    <property type="match status" value="1"/>
</dbReference>